<evidence type="ECO:0000256" key="1">
    <source>
        <dbReference type="SAM" id="MobiDB-lite"/>
    </source>
</evidence>
<dbReference type="AlphaFoldDB" id="A0AAD6SGK9"/>
<accession>A0AAD6SGK9</accession>
<organism evidence="2 3">
    <name type="scientific">Mycena alexandri</name>
    <dbReference type="NCBI Taxonomy" id="1745969"/>
    <lineage>
        <taxon>Eukaryota</taxon>
        <taxon>Fungi</taxon>
        <taxon>Dikarya</taxon>
        <taxon>Basidiomycota</taxon>
        <taxon>Agaricomycotina</taxon>
        <taxon>Agaricomycetes</taxon>
        <taxon>Agaricomycetidae</taxon>
        <taxon>Agaricales</taxon>
        <taxon>Marasmiineae</taxon>
        <taxon>Mycenaceae</taxon>
        <taxon>Mycena</taxon>
    </lineage>
</organism>
<comment type="caution">
    <text evidence="2">The sequence shown here is derived from an EMBL/GenBank/DDBJ whole genome shotgun (WGS) entry which is preliminary data.</text>
</comment>
<protein>
    <submittedName>
        <fullName evidence="2">Uncharacterized protein</fullName>
    </submittedName>
</protein>
<evidence type="ECO:0000313" key="2">
    <source>
        <dbReference type="EMBL" id="KAJ7026568.1"/>
    </source>
</evidence>
<proteinExistence type="predicted"/>
<feature type="region of interest" description="Disordered" evidence="1">
    <location>
        <begin position="17"/>
        <end position="77"/>
    </location>
</feature>
<dbReference type="EMBL" id="JARJCM010000136">
    <property type="protein sequence ID" value="KAJ7026568.1"/>
    <property type="molecule type" value="Genomic_DNA"/>
</dbReference>
<gene>
    <name evidence="2" type="ORF">C8F04DRAFT_1190382</name>
</gene>
<sequence length="353" mass="39374">MEERRRRYGVLRECMAAPSSREAEVDARAHGSYGSSCGRGTDEEGDEEGDKEGGDRNVNEPHPPTPSALHRARGPGGVQVARVGTTRVLSAQIDWRSLGLGKWWMGSTGSDKGHGFGISFGLTVHMSDIIVVYSDEDEDLLASQWDSTQWISRGRRYENVPVEVVAARRCILQIPAGVQLPPKTIALLLSFDLPPLCSDEPMDIDVEVYVASEPTPNIASFLPSLALPTRTMLKKMVMHMSDFDQAWFDGNTSLRLWLNPEFKFTHRNYAALGTLRFAHLPANSFLAFLPTNNEPVKEFRDHVEIGLHGQKIFDELFMEREVLGKAVASLNTVRRKGKANINIIDVEEEEEVE</sequence>
<keyword evidence="3" id="KW-1185">Reference proteome</keyword>
<evidence type="ECO:0000313" key="3">
    <source>
        <dbReference type="Proteomes" id="UP001218188"/>
    </source>
</evidence>
<dbReference type="Proteomes" id="UP001218188">
    <property type="component" value="Unassembled WGS sequence"/>
</dbReference>
<name>A0AAD6SGK9_9AGAR</name>
<reference evidence="2" key="1">
    <citation type="submission" date="2023-03" db="EMBL/GenBank/DDBJ databases">
        <title>Massive genome expansion in bonnet fungi (Mycena s.s.) driven by repeated elements and novel gene families across ecological guilds.</title>
        <authorList>
            <consortium name="Lawrence Berkeley National Laboratory"/>
            <person name="Harder C.B."/>
            <person name="Miyauchi S."/>
            <person name="Viragh M."/>
            <person name="Kuo A."/>
            <person name="Thoen E."/>
            <person name="Andreopoulos B."/>
            <person name="Lu D."/>
            <person name="Skrede I."/>
            <person name="Drula E."/>
            <person name="Henrissat B."/>
            <person name="Morin E."/>
            <person name="Kohler A."/>
            <person name="Barry K."/>
            <person name="LaButti K."/>
            <person name="Morin E."/>
            <person name="Salamov A."/>
            <person name="Lipzen A."/>
            <person name="Mereny Z."/>
            <person name="Hegedus B."/>
            <person name="Baldrian P."/>
            <person name="Stursova M."/>
            <person name="Weitz H."/>
            <person name="Taylor A."/>
            <person name="Grigoriev I.V."/>
            <person name="Nagy L.G."/>
            <person name="Martin F."/>
            <person name="Kauserud H."/>
        </authorList>
    </citation>
    <scope>NUCLEOTIDE SEQUENCE</scope>
    <source>
        <strain evidence="2">CBHHK200</strain>
    </source>
</reference>